<evidence type="ECO:0000256" key="1">
    <source>
        <dbReference type="ARBA" id="ARBA00023015"/>
    </source>
</evidence>
<dbReference type="SMART" id="SM00342">
    <property type="entry name" value="HTH_ARAC"/>
    <property type="match status" value="1"/>
</dbReference>
<dbReference type="Proteomes" id="UP000675121">
    <property type="component" value="Unassembled WGS sequence"/>
</dbReference>
<dbReference type="PANTHER" id="PTHR47894">
    <property type="entry name" value="HTH-TYPE TRANSCRIPTIONAL REGULATOR GADX"/>
    <property type="match status" value="1"/>
</dbReference>
<dbReference type="InterPro" id="IPR009057">
    <property type="entry name" value="Homeodomain-like_sf"/>
</dbReference>
<dbReference type="AlphaFoldDB" id="A0A9N8N1N9"/>
<evidence type="ECO:0000313" key="5">
    <source>
        <dbReference type="EMBL" id="CAE6936612.1"/>
    </source>
</evidence>
<sequence length="363" mass="39479">MGNLIKYHECIEGNQEPSMTDAPCSQRPSPAQCVATLHTIAAAVSLLDRQGIGADVLLAGSGIGEGDLRQPSGLVTHAQELIVFANALRACGDTRIGLDIGRAMHISSYGILGYAMLVSPTLGDALQCAQDFPVLLGSYFKVSLRRNGDEAAIVAADYHYRPDLTVLNADMCLASMWAIVCDVLSARRAPSVLAVTFGAPAHADAYEERIGRHATFDAAENALIFPASWLDEPLPLAEPVSYLMSRQQCAQLEREWATAAGSDVTARSLRLLYSDPCRYGSLRALADALCVSERTLRRRLAGNGSAFQALLDRVRHDLALDYLMRTRLSMSDIAERLGYSETAGFRHAFRRWTGHCPSDYRCA</sequence>
<dbReference type="Pfam" id="PF12833">
    <property type="entry name" value="HTH_18"/>
    <property type="match status" value="1"/>
</dbReference>
<dbReference type="GO" id="GO:0003700">
    <property type="term" value="F:DNA-binding transcription factor activity"/>
    <property type="evidence" value="ECO:0007669"/>
    <property type="project" value="InterPro"/>
</dbReference>
<evidence type="ECO:0000313" key="6">
    <source>
        <dbReference type="Proteomes" id="UP000675121"/>
    </source>
</evidence>
<gene>
    <name evidence="5" type="ORF">R70211_05422</name>
</gene>
<keyword evidence="2" id="KW-0238">DNA-binding</keyword>
<dbReference type="PROSITE" id="PS01124">
    <property type="entry name" value="HTH_ARAC_FAMILY_2"/>
    <property type="match status" value="1"/>
</dbReference>
<dbReference type="InterPro" id="IPR018060">
    <property type="entry name" value="HTH_AraC"/>
</dbReference>
<organism evidence="5 6">
    <name type="scientific">Paraburkholderia domus</name>
    <dbReference type="NCBI Taxonomy" id="2793075"/>
    <lineage>
        <taxon>Bacteria</taxon>
        <taxon>Pseudomonadati</taxon>
        <taxon>Pseudomonadota</taxon>
        <taxon>Betaproteobacteria</taxon>
        <taxon>Burkholderiales</taxon>
        <taxon>Burkholderiaceae</taxon>
        <taxon>Paraburkholderia</taxon>
    </lineage>
</organism>
<accession>A0A9N8N1N9</accession>
<evidence type="ECO:0000256" key="2">
    <source>
        <dbReference type="ARBA" id="ARBA00023125"/>
    </source>
</evidence>
<dbReference type="PANTHER" id="PTHR47894:SF1">
    <property type="entry name" value="HTH-TYPE TRANSCRIPTIONAL REGULATOR VQSM"/>
    <property type="match status" value="1"/>
</dbReference>
<reference evidence="5" key="1">
    <citation type="submission" date="2021-02" db="EMBL/GenBank/DDBJ databases">
        <authorList>
            <person name="Vanwijnsberghe S."/>
        </authorList>
    </citation>
    <scope>NUCLEOTIDE SEQUENCE</scope>
    <source>
        <strain evidence="5">R-70211</strain>
    </source>
</reference>
<dbReference type="InterPro" id="IPR032687">
    <property type="entry name" value="AraC-type_N"/>
</dbReference>
<dbReference type="SUPFAM" id="SSF46689">
    <property type="entry name" value="Homeodomain-like"/>
    <property type="match status" value="1"/>
</dbReference>
<keyword evidence="6" id="KW-1185">Reference proteome</keyword>
<dbReference type="EMBL" id="CAJNAS010000017">
    <property type="protein sequence ID" value="CAE6936612.1"/>
    <property type="molecule type" value="Genomic_DNA"/>
</dbReference>
<evidence type="ECO:0000256" key="3">
    <source>
        <dbReference type="ARBA" id="ARBA00023163"/>
    </source>
</evidence>
<dbReference type="GO" id="GO:0005829">
    <property type="term" value="C:cytosol"/>
    <property type="evidence" value="ECO:0007669"/>
    <property type="project" value="TreeGrafter"/>
</dbReference>
<name>A0A9N8N1N9_9BURK</name>
<keyword evidence="1" id="KW-0805">Transcription regulation</keyword>
<protein>
    <submittedName>
        <fullName evidence="5">HTH-type transcriptional regulator</fullName>
    </submittedName>
</protein>
<feature type="domain" description="HTH araC/xylS-type" evidence="4">
    <location>
        <begin position="266"/>
        <end position="363"/>
    </location>
</feature>
<dbReference type="Pfam" id="PF12625">
    <property type="entry name" value="Arabinose_bd"/>
    <property type="match status" value="1"/>
</dbReference>
<comment type="caution">
    <text evidence="5">The sequence shown here is derived from an EMBL/GenBank/DDBJ whole genome shotgun (WGS) entry which is preliminary data.</text>
</comment>
<evidence type="ECO:0000259" key="4">
    <source>
        <dbReference type="PROSITE" id="PS01124"/>
    </source>
</evidence>
<keyword evidence="3" id="KW-0804">Transcription</keyword>
<dbReference type="Gene3D" id="1.10.10.60">
    <property type="entry name" value="Homeodomain-like"/>
    <property type="match status" value="1"/>
</dbReference>
<dbReference type="GO" id="GO:0000976">
    <property type="term" value="F:transcription cis-regulatory region binding"/>
    <property type="evidence" value="ECO:0007669"/>
    <property type="project" value="TreeGrafter"/>
</dbReference>
<proteinExistence type="predicted"/>